<dbReference type="RefSeq" id="WP_029721078.1">
    <property type="nucleotide sequence ID" value="NZ_JAJUIW010000014.1"/>
</dbReference>
<dbReference type="PANTHER" id="PTHR43025:SF3">
    <property type="entry name" value="MONOGALACTOSYLDIACYLGLYCEROL SYNTHASE 1, CHLOROPLASTIC"/>
    <property type="match status" value="1"/>
</dbReference>
<sequence>MNGHPQRVLLISATIGEGHNATARAVEEAVHERWPGCQTRWLDALQVMGRWVPRAFNWIYVTNVESTPWLYDFFYAALWRYRWFANASRNFTGAWCGQRLKRVLAEYRPDLIISTYPLGTAGLNWLRRHDLLDVPTAAVVSDFAPHPFWVYPEIDLHYVASQESLRAMERAEPHAVGEVCVPPVVSAFQPQDRALARKRHGLADGFTALLACGSYGFGAVDRALDGCLREDRVRQVVVVCGRNRALHQRLSQHPDPRVVPLGWVEDMPGLLAAADVVVTNAGGATALEALACGRAVVMFEPIAGHGKANARLMARAGLAALCWNEQELTETLRHWLSDPQQLADQEKRALEHASSGNFADQVEALQHLPQHHGNRPLRSSDAFFVHAATPNVPQQTGVLLRFPDLGRPAEEWAEHLRGKLAERVGDLPMLTRRLVLRPGRRPRWRQDSSSPEEHLHWRQLSTSEETGAAVTEFFRRPVRTDRAPWELQLLHDPSGHCNLLVKMHHALGDGLAVTSTLVRLLTDHPDPVRRGASIGLPRRSKNVLPVLRGIAELAAAGFAPRSPVTGMSSSRREIAWAELPAPELRQLARRHRVSTTGVVLALIAEAVHRATPRSGAQQLRVMIPQTTRIRHDGPGADAPGNHTSTLAVDLPVGPMPFTSRLAAVDDQLDSEKRYRQAEAASAVLTAFGWLPAPLHRWIARRVYHRAFFNAIVSVLPGRRRVPRIGGSPVEAAVPVLSLAEGVGLAVGALNWGEAIFSGITTDPEIAPRAGAVAQHMKSAFDLLQHTSGT</sequence>
<accession>A0A073B7Z6</accession>
<evidence type="ECO:0000259" key="6">
    <source>
        <dbReference type="Pfam" id="PF04101"/>
    </source>
</evidence>
<protein>
    <submittedName>
        <fullName evidence="9">Uncharacterized protein</fullName>
    </submittedName>
</protein>
<gene>
    <name evidence="9" type="ORF">GU90_12560</name>
</gene>
<feature type="domain" description="O-acyltransferase WSD1-like N-terminal" evidence="5">
    <location>
        <begin position="377"/>
        <end position="583"/>
    </location>
</feature>
<dbReference type="GO" id="GO:0016020">
    <property type="term" value="C:membrane"/>
    <property type="evidence" value="ECO:0007669"/>
    <property type="project" value="UniProtKB-SubCell"/>
</dbReference>
<feature type="domain" description="Diacylglycerol glucosyltransferase N-terminal" evidence="7">
    <location>
        <begin position="19"/>
        <end position="169"/>
    </location>
</feature>
<proteinExistence type="inferred from homology"/>
<evidence type="ECO:0000256" key="4">
    <source>
        <dbReference type="ARBA" id="ARBA00022679"/>
    </source>
</evidence>
<keyword evidence="10" id="KW-1185">Reference proteome</keyword>
<reference evidence="9 10" key="1">
    <citation type="submission" date="2014-06" db="EMBL/GenBank/DDBJ databases">
        <title>Saccharopolyspora rectivirgula DSM-43113 Genome sequencing.</title>
        <authorList>
            <person name="Barrera C."/>
            <person name="Millon L."/>
            <person name="Rognon B."/>
            <person name="Zaugg C."/>
            <person name="Monod M."/>
        </authorList>
    </citation>
    <scope>NUCLEOTIDE SEQUENCE [LARGE SCALE GENOMIC DNA]</scope>
    <source>
        <strain evidence="9 10">DSM 43113</strain>
    </source>
</reference>
<dbReference type="InterPro" id="IPR009721">
    <property type="entry name" value="O-acyltransferase_WSD1_C"/>
</dbReference>
<dbReference type="Pfam" id="PF06974">
    <property type="entry name" value="WS_DGAT_C"/>
    <property type="match status" value="1"/>
</dbReference>
<dbReference type="Gene3D" id="3.30.559.30">
    <property type="entry name" value="Nonribosomal peptide synthetase, condensation domain"/>
    <property type="match status" value="1"/>
</dbReference>
<dbReference type="GO" id="GO:0009247">
    <property type="term" value="P:glycolipid biosynthetic process"/>
    <property type="evidence" value="ECO:0007669"/>
    <property type="project" value="InterPro"/>
</dbReference>
<dbReference type="EMBL" id="JNVU01000031">
    <property type="protein sequence ID" value="KEI43824.1"/>
    <property type="molecule type" value="Genomic_DNA"/>
</dbReference>
<dbReference type="Gene3D" id="3.40.50.2000">
    <property type="entry name" value="Glycogen Phosphorylase B"/>
    <property type="match status" value="1"/>
</dbReference>
<evidence type="ECO:0000313" key="10">
    <source>
        <dbReference type="Proteomes" id="UP000031419"/>
    </source>
</evidence>
<dbReference type="InterPro" id="IPR050519">
    <property type="entry name" value="Glycosyltransf_28_UgtP"/>
</dbReference>
<dbReference type="Pfam" id="PF06925">
    <property type="entry name" value="MGDG_synth"/>
    <property type="match status" value="1"/>
</dbReference>
<organism evidence="9 10">
    <name type="scientific">Saccharopolyspora rectivirgula</name>
    <dbReference type="NCBI Taxonomy" id="28042"/>
    <lineage>
        <taxon>Bacteria</taxon>
        <taxon>Bacillati</taxon>
        <taxon>Actinomycetota</taxon>
        <taxon>Actinomycetes</taxon>
        <taxon>Pseudonocardiales</taxon>
        <taxon>Pseudonocardiaceae</taxon>
        <taxon>Saccharopolyspora</taxon>
    </lineage>
</organism>
<dbReference type="GO" id="GO:0045017">
    <property type="term" value="P:glycerolipid biosynthetic process"/>
    <property type="evidence" value="ECO:0007669"/>
    <property type="project" value="InterPro"/>
</dbReference>
<dbReference type="eggNOG" id="COG0707">
    <property type="taxonomic scope" value="Bacteria"/>
</dbReference>
<dbReference type="InterPro" id="IPR009695">
    <property type="entry name" value="Diacylglyc_glucosyltr_N"/>
</dbReference>
<dbReference type="InterPro" id="IPR007235">
    <property type="entry name" value="Glyco_trans_28_C"/>
</dbReference>
<keyword evidence="3" id="KW-0328">Glycosyltransferase</keyword>
<evidence type="ECO:0000259" key="7">
    <source>
        <dbReference type="Pfam" id="PF06925"/>
    </source>
</evidence>
<name>A0A073B7Z6_9PSEU</name>
<feature type="domain" description="O-acyltransferase WSD1 C-terminal" evidence="8">
    <location>
        <begin position="640"/>
        <end position="783"/>
    </location>
</feature>
<evidence type="ECO:0000259" key="8">
    <source>
        <dbReference type="Pfam" id="PF06974"/>
    </source>
</evidence>
<evidence type="ECO:0000256" key="2">
    <source>
        <dbReference type="ARBA" id="ARBA00006962"/>
    </source>
</evidence>
<comment type="subcellular location">
    <subcellularLocation>
        <location evidence="1">Membrane</location>
    </subcellularLocation>
</comment>
<evidence type="ECO:0000259" key="5">
    <source>
        <dbReference type="Pfam" id="PF03007"/>
    </source>
</evidence>
<keyword evidence="4" id="KW-0808">Transferase</keyword>
<comment type="similarity">
    <text evidence="2">Belongs to the glycosyltransferase 28 family.</text>
</comment>
<dbReference type="SUPFAM" id="SSF53756">
    <property type="entry name" value="UDP-Glycosyltransferase/glycogen phosphorylase"/>
    <property type="match status" value="1"/>
</dbReference>
<evidence type="ECO:0000256" key="1">
    <source>
        <dbReference type="ARBA" id="ARBA00004370"/>
    </source>
</evidence>
<dbReference type="Pfam" id="PF03007">
    <property type="entry name" value="WS_DGAT_cat"/>
    <property type="match status" value="1"/>
</dbReference>
<evidence type="ECO:0000313" key="9">
    <source>
        <dbReference type="EMBL" id="KEI43824.1"/>
    </source>
</evidence>
<dbReference type="SUPFAM" id="SSF52777">
    <property type="entry name" value="CoA-dependent acyltransferases"/>
    <property type="match status" value="2"/>
</dbReference>
<comment type="caution">
    <text evidence="9">The sequence shown here is derived from an EMBL/GenBank/DDBJ whole genome shotgun (WGS) entry which is preliminary data.</text>
</comment>
<dbReference type="STRING" id="28042.GU90_12560"/>
<dbReference type="PANTHER" id="PTHR43025">
    <property type="entry name" value="MONOGALACTOSYLDIACYLGLYCEROL SYNTHASE"/>
    <property type="match status" value="1"/>
</dbReference>
<evidence type="ECO:0000256" key="3">
    <source>
        <dbReference type="ARBA" id="ARBA00022676"/>
    </source>
</evidence>
<dbReference type="GO" id="GO:0016758">
    <property type="term" value="F:hexosyltransferase activity"/>
    <property type="evidence" value="ECO:0007669"/>
    <property type="project" value="InterPro"/>
</dbReference>
<dbReference type="OrthoDB" id="9810950at2"/>
<dbReference type="Proteomes" id="UP000031419">
    <property type="component" value="Unassembled WGS sequence"/>
</dbReference>
<feature type="domain" description="Glycosyl transferase family 28 C-terminal" evidence="6">
    <location>
        <begin position="208"/>
        <end position="349"/>
    </location>
</feature>
<dbReference type="GO" id="GO:0004144">
    <property type="term" value="F:diacylglycerol O-acyltransferase activity"/>
    <property type="evidence" value="ECO:0007669"/>
    <property type="project" value="InterPro"/>
</dbReference>
<dbReference type="InterPro" id="IPR004255">
    <property type="entry name" value="O-acyltransferase_WSD1_N"/>
</dbReference>
<dbReference type="AlphaFoldDB" id="A0A073B7Z6"/>
<dbReference type="Pfam" id="PF04101">
    <property type="entry name" value="Glyco_tran_28_C"/>
    <property type="match status" value="1"/>
</dbReference>